<dbReference type="CDD" id="cd10448">
    <property type="entry name" value="GIY-YIG_unchar_3"/>
    <property type="match status" value="1"/>
</dbReference>
<keyword evidence="3" id="KW-0255">Endonuclease</keyword>
<dbReference type="InterPro" id="IPR035901">
    <property type="entry name" value="GIY-YIG_endonuc_sf"/>
</dbReference>
<dbReference type="InterPro" id="IPR050190">
    <property type="entry name" value="UPF0213_domain"/>
</dbReference>
<evidence type="ECO:0000313" key="4">
    <source>
        <dbReference type="Proteomes" id="UP000562395"/>
    </source>
</evidence>
<evidence type="ECO:0000256" key="1">
    <source>
        <dbReference type="ARBA" id="ARBA00007435"/>
    </source>
</evidence>
<dbReference type="Proteomes" id="UP000562395">
    <property type="component" value="Unassembled WGS sequence"/>
</dbReference>
<accession>A0A7W5ZSJ1</accession>
<dbReference type="SUPFAM" id="SSF82771">
    <property type="entry name" value="GIY-YIG endonuclease"/>
    <property type="match status" value="1"/>
</dbReference>
<dbReference type="SMART" id="SM00465">
    <property type="entry name" value="GIYc"/>
    <property type="match status" value="1"/>
</dbReference>
<dbReference type="AlphaFoldDB" id="A0A7W5ZSJ1"/>
<evidence type="ECO:0000259" key="2">
    <source>
        <dbReference type="PROSITE" id="PS50164"/>
    </source>
</evidence>
<keyword evidence="4" id="KW-1185">Reference proteome</keyword>
<organism evidence="3 4">
    <name type="scientific">Novosphingobium hassiacum</name>
    <dbReference type="NCBI Taxonomy" id="173676"/>
    <lineage>
        <taxon>Bacteria</taxon>
        <taxon>Pseudomonadati</taxon>
        <taxon>Pseudomonadota</taxon>
        <taxon>Alphaproteobacteria</taxon>
        <taxon>Sphingomonadales</taxon>
        <taxon>Sphingomonadaceae</taxon>
        <taxon>Novosphingobium</taxon>
    </lineage>
</organism>
<name>A0A7W5ZSJ1_9SPHN</name>
<keyword evidence="3" id="KW-0378">Hydrolase</keyword>
<keyword evidence="3" id="KW-0540">Nuclease</keyword>
<dbReference type="Gene3D" id="3.40.1440.10">
    <property type="entry name" value="GIY-YIG endonuclease"/>
    <property type="match status" value="1"/>
</dbReference>
<dbReference type="PANTHER" id="PTHR34477:SF5">
    <property type="entry name" value="BSL5627 PROTEIN"/>
    <property type="match status" value="1"/>
</dbReference>
<dbReference type="GO" id="GO:0004519">
    <property type="term" value="F:endonuclease activity"/>
    <property type="evidence" value="ECO:0007669"/>
    <property type="project" value="UniProtKB-KW"/>
</dbReference>
<dbReference type="PANTHER" id="PTHR34477">
    <property type="entry name" value="UPF0213 PROTEIN YHBQ"/>
    <property type="match status" value="1"/>
</dbReference>
<dbReference type="EMBL" id="JACICY010000001">
    <property type="protein sequence ID" value="MBB3859210.1"/>
    <property type="molecule type" value="Genomic_DNA"/>
</dbReference>
<gene>
    <name evidence="3" type="ORF">GGQ88_000450</name>
</gene>
<comment type="caution">
    <text evidence="3">The sequence shown here is derived from an EMBL/GenBank/DDBJ whole genome shotgun (WGS) entry which is preliminary data.</text>
</comment>
<dbReference type="InterPro" id="IPR000305">
    <property type="entry name" value="GIY-YIG_endonuc"/>
</dbReference>
<sequence length="99" mass="11888">MDRETCGGWVYMMADHYRGSMYVGVTSDLSRRIYQHREGTGSDYCAKHKLLRLVWAERGDTIDQCITHEKRLKRWRREWKFDLIEKANPDWADLFAFLV</sequence>
<feature type="domain" description="GIY-YIG" evidence="2">
    <location>
        <begin position="6"/>
        <end position="83"/>
    </location>
</feature>
<dbReference type="Pfam" id="PF01541">
    <property type="entry name" value="GIY-YIG"/>
    <property type="match status" value="1"/>
</dbReference>
<evidence type="ECO:0000313" key="3">
    <source>
        <dbReference type="EMBL" id="MBB3859210.1"/>
    </source>
</evidence>
<proteinExistence type="inferred from homology"/>
<comment type="similarity">
    <text evidence="1">Belongs to the UPF0213 family.</text>
</comment>
<protein>
    <submittedName>
        <fullName evidence="3">Putative endonuclease</fullName>
    </submittedName>
</protein>
<dbReference type="RefSeq" id="WP_183611388.1">
    <property type="nucleotide sequence ID" value="NZ_JACICY010000001.1"/>
</dbReference>
<reference evidence="3 4" key="1">
    <citation type="submission" date="2020-08" db="EMBL/GenBank/DDBJ databases">
        <title>Genomic Encyclopedia of Type Strains, Phase IV (KMG-IV): sequencing the most valuable type-strain genomes for metagenomic binning, comparative biology and taxonomic classification.</title>
        <authorList>
            <person name="Goeker M."/>
        </authorList>
    </citation>
    <scope>NUCLEOTIDE SEQUENCE [LARGE SCALE GENOMIC DNA]</scope>
    <source>
        <strain evidence="3 4">DSM 14552</strain>
    </source>
</reference>
<dbReference type="PROSITE" id="PS50164">
    <property type="entry name" value="GIY_YIG"/>
    <property type="match status" value="1"/>
</dbReference>